<dbReference type="Gene3D" id="2.60.40.180">
    <property type="entry name" value="Transthyretin/hydroxyisourate hydrolase domain"/>
    <property type="match status" value="1"/>
</dbReference>
<comment type="function">
    <text evidence="2">Catalyzes the hydrolysis of 5-hydroxyisourate (HIU) to 2-oxo-4-hydroxy-4-carboxy-5-ureidoimidazoline (OHCU).</text>
</comment>
<evidence type="ECO:0000256" key="8">
    <source>
        <dbReference type="RuleBase" id="RU361270"/>
    </source>
</evidence>
<dbReference type="PROSITE" id="PS00769">
    <property type="entry name" value="TRANSTHYRETIN_2"/>
    <property type="match status" value="1"/>
</dbReference>
<reference evidence="11" key="1">
    <citation type="submission" date="2015-08" db="EMBL/GenBank/DDBJ databases">
        <authorList>
            <person name="Varghese N."/>
        </authorList>
    </citation>
    <scope>NUCLEOTIDE SEQUENCE [LARGE SCALE GENOMIC DNA]</scope>
    <source>
        <strain evidence="11">DSM 18181</strain>
    </source>
</reference>
<evidence type="ECO:0000256" key="5">
    <source>
        <dbReference type="ARBA" id="ARBA00022631"/>
    </source>
</evidence>
<dbReference type="EC" id="3.5.2.17" evidence="8"/>
<dbReference type="InterPro" id="IPR036817">
    <property type="entry name" value="Transthyretin/HIU_hydrolase_sf"/>
</dbReference>
<protein>
    <recommendedName>
        <fullName evidence="8">5-hydroxyisourate hydrolase</fullName>
        <shortName evidence="8">HIU hydrolase</shortName>
        <shortName evidence="8">HIUHase</shortName>
        <ecNumber evidence="8">3.5.2.17</ecNumber>
    </recommendedName>
</protein>
<dbReference type="NCBIfam" id="TIGR02962">
    <property type="entry name" value="hdxy_isourate"/>
    <property type="match status" value="1"/>
</dbReference>
<dbReference type="FunFam" id="2.60.40.180:FF:000005">
    <property type="entry name" value="5-hydroxyisourate hydrolase"/>
    <property type="match status" value="1"/>
</dbReference>
<dbReference type="PANTHER" id="PTHR10395:SF7">
    <property type="entry name" value="5-HYDROXYISOURATE HYDROLASE"/>
    <property type="match status" value="1"/>
</dbReference>
<dbReference type="SUPFAM" id="SSF49472">
    <property type="entry name" value="Transthyretin (synonym: prealbumin)"/>
    <property type="match status" value="1"/>
</dbReference>
<accession>A0A0K6I493</accession>
<comment type="catalytic activity">
    <reaction evidence="1 8">
        <text>5-hydroxyisourate + H2O = 5-hydroxy-2-oxo-4-ureido-2,5-dihydro-1H-imidazole-5-carboxylate + H(+)</text>
        <dbReference type="Rhea" id="RHEA:23736"/>
        <dbReference type="ChEBI" id="CHEBI:15377"/>
        <dbReference type="ChEBI" id="CHEBI:15378"/>
        <dbReference type="ChEBI" id="CHEBI:18072"/>
        <dbReference type="ChEBI" id="CHEBI:58639"/>
        <dbReference type="EC" id="3.5.2.17"/>
    </reaction>
</comment>
<evidence type="ECO:0000256" key="7">
    <source>
        <dbReference type="PIRSR" id="PIRSR600895-51"/>
    </source>
</evidence>
<dbReference type="InterPro" id="IPR023416">
    <property type="entry name" value="Transthyretin/HIU_hydrolase_d"/>
</dbReference>
<feature type="binding site" evidence="7">
    <location>
        <position position="45"/>
    </location>
    <ligand>
        <name>substrate</name>
    </ligand>
</feature>
<evidence type="ECO:0000256" key="1">
    <source>
        <dbReference type="ARBA" id="ARBA00001043"/>
    </source>
</evidence>
<keyword evidence="11" id="KW-1185">Reference proteome</keyword>
<evidence type="ECO:0000256" key="3">
    <source>
        <dbReference type="ARBA" id="ARBA00009850"/>
    </source>
</evidence>
<dbReference type="EMBL" id="CYHF01000006">
    <property type="protein sequence ID" value="CUA98087.1"/>
    <property type="molecule type" value="Genomic_DNA"/>
</dbReference>
<comment type="subunit">
    <text evidence="4 8">Homotetramer.</text>
</comment>
<dbReference type="GO" id="GO:0006144">
    <property type="term" value="P:purine nucleobase metabolic process"/>
    <property type="evidence" value="ECO:0007669"/>
    <property type="project" value="UniProtKB-KW"/>
</dbReference>
<dbReference type="InterPro" id="IPR023418">
    <property type="entry name" value="Thyroxine_BS"/>
</dbReference>
<dbReference type="PROSITE" id="PS00768">
    <property type="entry name" value="TRANSTHYRETIN_1"/>
    <property type="match status" value="1"/>
</dbReference>
<dbReference type="PRINTS" id="PR00189">
    <property type="entry name" value="TRNSTHYRETIN"/>
</dbReference>
<keyword evidence="5 8" id="KW-0659">Purine metabolism</keyword>
<evidence type="ECO:0000313" key="11">
    <source>
        <dbReference type="Proteomes" id="UP000183649"/>
    </source>
</evidence>
<feature type="domain" description="Transthyretin/hydroxyisourate hydrolase" evidence="9">
    <location>
        <begin position="4"/>
        <end position="116"/>
    </location>
</feature>
<dbReference type="PANTHER" id="PTHR10395">
    <property type="entry name" value="URICASE AND TRANSTHYRETIN-RELATED"/>
    <property type="match status" value="1"/>
</dbReference>
<keyword evidence="6 8" id="KW-0378">Hydrolase</keyword>
<evidence type="ECO:0000256" key="6">
    <source>
        <dbReference type="ARBA" id="ARBA00022801"/>
    </source>
</evidence>
<evidence type="ECO:0000256" key="4">
    <source>
        <dbReference type="ARBA" id="ARBA00011881"/>
    </source>
</evidence>
<gene>
    <name evidence="10" type="ORF">Ga0061069_106205</name>
</gene>
<comment type="similarity">
    <text evidence="3 8">Belongs to the transthyretin family. 5-hydroxyisourate hydrolase subfamily.</text>
</comment>
<dbReference type="InterPro" id="IPR014306">
    <property type="entry name" value="Hydroxyisourate_hydrolase"/>
</dbReference>
<dbReference type="Pfam" id="PF00576">
    <property type="entry name" value="Transthyretin"/>
    <property type="match status" value="1"/>
</dbReference>
<name>A0A0K6I493_9BURK</name>
<evidence type="ECO:0000259" key="9">
    <source>
        <dbReference type="Pfam" id="PF00576"/>
    </source>
</evidence>
<feature type="binding site" evidence="7">
    <location>
        <position position="114"/>
    </location>
    <ligand>
        <name>substrate</name>
    </ligand>
</feature>
<dbReference type="InterPro" id="IPR023419">
    <property type="entry name" value="Transthyretin_CS"/>
</dbReference>
<evidence type="ECO:0000313" key="10">
    <source>
        <dbReference type="EMBL" id="CUA98087.1"/>
    </source>
</evidence>
<organism evidence="10 11">
    <name type="scientific">Thiomonas bhubaneswarensis</name>
    <dbReference type="NCBI Taxonomy" id="339866"/>
    <lineage>
        <taxon>Bacteria</taxon>
        <taxon>Pseudomonadati</taxon>
        <taxon>Pseudomonadota</taxon>
        <taxon>Betaproteobacteria</taxon>
        <taxon>Burkholderiales</taxon>
        <taxon>Thiomonas</taxon>
    </lineage>
</organism>
<dbReference type="OrthoDB" id="9792386at2"/>
<dbReference type="Proteomes" id="UP000183649">
    <property type="component" value="Unassembled WGS sequence"/>
</dbReference>
<dbReference type="GO" id="GO:0033971">
    <property type="term" value="F:hydroxyisourate hydrolase activity"/>
    <property type="evidence" value="ECO:0007669"/>
    <property type="project" value="UniProtKB-EC"/>
</dbReference>
<sequence>MGALTTHILDTAHGRPAVAVHIDLFAYQGAGWALLRSAQTNADGRCDAPLLQGADFVPGRYRLVFQIGAYFKGLGLALPQPTFLDQIPLEFGVGDAQQHYHVPLLVSPWSYSTYRGS</sequence>
<proteinExistence type="inferred from homology"/>
<dbReference type="InterPro" id="IPR000895">
    <property type="entry name" value="Transthyretin/HIU_hydrolase"/>
</dbReference>
<feature type="binding site" evidence="7">
    <location>
        <position position="7"/>
    </location>
    <ligand>
        <name>substrate</name>
    </ligand>
</feature>
<dbReference type="STRING" id="339866.GCA_001418255_01997"/>
<evidence type="ECO:0000256" key="2">
    <source>
        <dbReference type="ARBA" id="ARBA00002704"/>
    </source>
</evidence>
<dbReference type="AlphaFoldDB" id="A0A0K6I493"/>
<dbReference type="RefSeq" id="WP_055450920.1">
    <property type="nucleotide sequence ID" value="NZ_CYHF01000006.1"/>
</dbReference>
<dbReference type="CDD" id="cd05822">
    <property type="entry name" value="TLP_HIUase"/>
    <property type="match status" value="1"/>
</dbReference>